<evidence type="ECO:0000313" key="3">
    <source>
        <dbReference type="Proteomes" id="UP000467841"/>
    </source>
</evidence>
<dbReference type="AlphaFoldDB" id="A0A6D2KGK1"/>
<feature type="region of interest" description="Disordered" evidence="1">
    <location>
        <begin position="1"/>
        <end position="23"/>
    </location>
</feature>
<sequence length="602" mass="67101">MVRQHQRASKVHEDRYPSCHSGVSLEHQGKNELVKHDMLDPPRYLRRNEDIRGKALSFGVMDWKELEKWKDSCSTADGGARGASCSYASSYAGSSEAAANSLELDLSTGVVKRLELDLKPQAPSVSLFTDLRNVSSSLRSQEYLDHQSPSRKQKQDQESLNKKNLAEKEQSCQTNPRSETGSKLLLSEASRTVECQYRRHDVQGECSSPVNATERNEKISAEKPGLLSDQNIPTVTSKKGRHASPNKRFSFSFSQMGRSFSSKESSSSVHALSTTSHASHKSGPLTFHDSVYTTKPKSGHNRTRSGPILKPKNFPSLQVASKPSNPKPQTVEKKQRSSRSHALLQFTLRKGINLFQFVVDDNSSDVLAATMKSSDSSRRSYTLYSVKEVKNKSGGNWLGRHHKNEERNHHPFVHTIIGEMKTNSDLARHRSESVLYGVETKDELAAMVQTRNRAQKKSETSIIFPSGAHTLPKDGGDAPLPLIERWKSGGACDCGGWDIGCKLRVLSNDHSKSQTFSSFQLFDQEREEPAFKMVTHDDELHSVEFGSSITLLEAFFISLAVSSHQNWCEEEEEAVLNRDGLLKRETSSRYASNPPVSPIGRV</sequence>
<accession>A0A6D2KGK1</accession>
<feature type="region of interest" description="Disordered" evidence="1">
    <location>
        <begin position="271"/>
        <end position="339"/>
    </location>
</feature>
<feature type="region of interest" description="Disordered" evidence="1">
    <location>
        <begin position="141"/>
        <end position="185"/>
    </location>
</feature>
<organism evidence="2 3">
    <name type="scientific">Microthlaspi erraticum</name>
    <dbReference type="NCBI Taxonomy" id="1685480"/>
    <lineage>
        <taxon>Eukaryota</taxon>
        <taxon>Viridiplantae</taxon>
        <taxon>Streptophyta</taxon>
        <taxon>Embryophyta</taxon>
        <taxon>Tracheophyta</taxon>
        <taxon>Spermatophyta</taxon>
        <taxon>Magnoliopsida</taxon>
        <taxon>eudicotyledons</taxon>
        <taxon>Gunneridae</taxon>
        <taxon>Pentapetalae</taxon>
        <taxon>rosids</taxon>
        <taxon>malvids</taxon>
        <taxon>Brassicales</taxon>
        <taxon>Brassicaceae</taxon>
        <taxon>Coluteocarpeae</taxon>
        <taxon>Microthlaspi</taxon>
    </lineage>
</organism>
<gene>
    <name evidence="2" type="ORF">MERR_LOCUS39442</name>
</gene>
<proteinExistence type="predicted"/>
<keyword evidence="3" id="KW-1185">Reference proteome</keyword>
<dbReference type="Pfam" id="PF12043">
    <property type="entry name" value="DUF3527"/>
    <property type="match status" value="1"/>
</dbReference>
<dbReference type="Proteomes" id="UP000467841">
    <property type="component" value="Unassembled WGS sequence"/>
</dbReference>
<feature type="compositionally biased region" description="Polar residues" evidence="1">
    <location>
        <begin position="228"/>
        <end position="237"/>
    </location>
</feature>
<feature type="compositionally biased region" description="Polar residues" evidence="1">
    <location>
        <begin position="315"/>
        <end position="328"/>
    </location>
</feature>
<comment type="caution">
    <text evidence="2">The sequence shown here is derived from an EMBL/GenBank/DDBJ whole genome shotgun (WGS) entry which is preliminary data.</text>
</comment>
<reference evidence="2" key="1">
    <citation type="submission" date="2020-01" db="EMBL/GenBank/DDBJ databases">
        <authorList>
            <person name="Mishra B."/>
        </authorList>
    </citation>
    <scope>NUCLEOTIDE SEQUENCE [LARGE SCALE GENOMIC DNA]</scope>
</reference>
<evidence type="ECO:0000256" key="1">
    <source>
        <dbReference type="SAM" id="MobiDB-lite"/>
    </source>
</evidence>
<dbReference type="PANTHER" id="PTHR31390">
    <property type="entry name" value="EXPRESSED PROTEIN"/>
    <property type="match status" value="1"/>
</dbReference>
<evidence type="ECO:0000313" key="2">
    <source>
        <dbReference type="EMBL" id="CAA7052207.1"/>
    </source>
</evidence>
<dbReference type="OrthoDB" id="1898655at2759"/>
<feature type="compositionally biased region" description="Polar residues" evidence="1">
    <location>
        <begin position="171"/>
        <end position="181"/>
    </location>
</feature>
<name>A0A6D2KGK1_9BRAS</name>
<protein>
    <submittedName>
        <fullName evidence="2">Uncharacterized protein</fullName>
    </submittedName>
</protein>
<dbReference type="EMBL" id="CACVBM020001496">
    <property type="protein sequence ID" value="CAA7052207.1"/>
    <property type="molecule type" value="Genomic_DNA"/>
</dbReference>
<dbReference type="PANTHER" id="PTHR31390:SF15">
    <property type="entry name" value="TUBBY C-TERMINAL DOMAIN-CONTAINING PROTEIN"/>
    <property type="match status" value="1"/>
</dbReference>
<feature type="region of interest" description="Disordered" evidence="1">
    <location>
        <begin position="202"/>
        <end position="248"/>
    </location>
</feature>
<dbReference type="InterPro" id="IPR021916">
    <property type="entry name" value="DUF3527"/>
</dbReference>
<feature type="compositionally biased region" description="Basic and acidic residues" evidence="1">
    <location>
        <begin position="153"/>
        <end position="170"/>
    </location>
</feature>